<keyword evidence="3" id="KW-1185">Reference proteome</keyword>
<name>A0ABD1M7W0_9FABA</name>
<keyword evidence="1" id="KW-1133">Transmembrane helix</keyword>
<dbReference type="AlphaFoldDB" id="A0ABD1M7W0"/>
<sequence>MASRVLKTCVATFVVVLIIVIVVLVTLSVTVLKPKNPNISVYPVGLEHFDYSIISNASIKSTVSLGMIVNLKNPNYGSFEHKSFVSYVKFHDTVVAEVPMEAQTIPPRSQMNVTTHLDLMVGKLVHDPNFFSDVVSGDLNFTSAFSLKGKASVLKIFKLKSQIRNSCNITLNIWSQKSNSTCVTSMKL</sequence>
<dbReference type="Proteomes" id="UP001603857">
    <property type="component" value="Unassembled WGS sequence"/>
</dbReference>
<evidence type="ECO:0008006" key="4">
    <source>
        <dbReference type="Google" id="ProtNLM"/>
    </source>
</evidence>
<evidence type="ECO:0000256" key="1">
    <source>
        <dbReference type="SAM" id="Phobius"/>
    </source>
</evidence>
<dbReference type="PANTHER" id="PTHR31852">
    <property type="entry name" value="LATE EMBRYOGENESIS ABUNDANT (LEA) HYDROXYPROLINE-RICH GLYCOPROTEIN FAMILY"/>
    <property type="match status" value="1"/>
</dbReference>
<feature type="transmembrane region" description="Helical" evidence="1">
    <location>
        <begin position="12"/>
        <end position="32"/>
    </location>
</feature>
<evidence type="ECO:0000313" key="3">
    <source>
        <dbReference type="Proteomes" id="UP001603857"/>
    </source>
</evidence>
<reference evidence="2 3" key="1">
    <citation type="submission" date="2024-08" db="EMBL/GenBank/DDBJ databases">
        <title>Insights into the chromosomal genome structure of Flemingia macrophylla.</title>
        <authorList>
            <person name="Ding Y."/>
            <person name="Zhao Y."/>
            <person name="Bi W."/>
            <person name="Wu M."/>
            <person name="Zhao G."/>
            <person name="Gong Y."/>
            <person name="Li W."/>
            <person name="Zhang P."/>
        </authorList>
    </citation>
    <scope>NUCLEOTIDE SEQUENCE [LARGE SCALE GENOMIC DNA]</scope>
    <source>
        <strain evidence="2">DYQJB</strain>
        <tissue evidence="2">Leaf</tissue>
    </source>
</reference>
<dbReference type="EMBL" id="JBGMDY010000006">
    <property type="protein sequence ID" value="KAL2331825.1"/>
    <property type="molecule type" value="Genomic_DNA"/>
</dbReference>
<proteinExistence type="predicted"/>
<organism evidence="2 3">
    <name type="scientific">Flemingia macrophylla</name>
    <dbReference type="NCBI Taxonomy" id="520843"/>
    <lineage>
        <taxon>Eukaryota</taxon>
        <taxon>Viridiplantae</taxon>
        <taxon>Streptophyta</taxon>
        <taxon>Embryophyta</taxon>
        <taxon>Tracheophyta</taxon>
        <taxon>Spermatophyta</taxon>
        <taxon>Magnoliopsida</taxon>
        <taxon>eudicotyledons</taxon>
        <taxon>Gunneridae</taxon>
        <taxon>Pentapetalae</taxon>
        <taxon>rosids</taxon>
        <taxon>fabids</taxon>
        <taxon>Fabales</taxon>
        <taxon>Fabaceae</taxon>
        <taxon>Papilionoideae</taxon>
        <taxon>50 kb inversion clade</taxon>
        <taxon>NPAAA clade</taxon>
        <taxon>indigoferoid/millettioid clade</taxon>
        <taxon>Phaseoleae</taxon>
        <taxon>Flemingia</taxon>
    </lineage>
</organism>
<keyword evidence="1" id="KW-0472">Membrane</keyword>
<accession>A0ABD1M7W0</accession>
<gene>
    <name evidence="2" type="ORF">Fmac_019406</name>
</gene>
<dbReference type="InterPro" id="IPR055301">
    <property type="entry name" value="Lea14-like_2"/>
</dbReference>
<comment type="caution">
    <text evidence="2">The sequence shown here is derived from an EMBL/GenBank/DDBJ whole genome shotgun (WGS) entry which is preliminary data.</text>
</comment>
<keyword evidence="1" id="KW-0812">Transmembrane</keyword>
<evidence type="ECO:0000313" key="2">
    <source>
        <dbReference type="EMBL" id="KAL2331825.1"/>
    </source>
</evidence>
<protein>
    <recommendedName>
        <fullName evidence="4">Late embryogenesis abundant protein LEA-2 subgroup domain-containing protein</fullName>
    </recommendedName>
</protein>